<dbReference type="Proteomes" id="UP001172155">
    <property type="component" value="Unassembled WGS sequence"/>
</dbReference>
<evidence type="ECO:0000256" key="5">
    <source>
        <dbReference type="ARBA" id="ARBA00023125"/>
    </source>
</evidence>
<reference evidence="10" key="1">
    <citation type="submission" date="2023-06" db="EMBL/GenBank/DDBJ databases">
        <title>Genome-scale phylogeny and comparative genomics of the fungal order Sordariales.</title>
        <authorList>
            <consortium name="Lawrence Berkeley National Laboratory"/>
            <person name="Hensen N."/>
            <person name="Bonometti L."/>
            <person name="Westerberg I."/>
            <person name="Brannstrom I.O."/>
            <person name="Guillou S."/>
            <person name="Cros-Aarteil S."/>
            <person name="Calhoun S."/>
            <person name="Haridas S."/>
            <person name="Kuo A."/>
            <person name="Mondo S."/>
            <person name="Pangilinan J."/>
            <person name="Riley R."/>
            <person name="LaButti K."/>
            <person name="Andreopoulos B."/>
            <person name="Lipzen A."/>
            <person name="Chen C."/>
            <person name="Yanf M."/>
            <person name="Daum C."/>
            <person name="Ng V."/>
            <person name="Clum A."/>
            <person name="Steindorff A."/>
            <person name="Ohm R."/>
            <person name="Martin F."/>
            <person name="Silar P."/>
            <person name="Natvig D."/>
            <person name="Lalanne C."/>
            <person name="Gautier V."/>
            <person name="Ament-velasquez S.L."/>
            <person name="Kruys A."/>
            <person name="Hutchinson M.I."/>
            <person name="Powell A.J."/>
            <person name="Barry K."/>
            <person name="Miller A.N."/>
            <person name="Grigoriev I.V."/>
            <person name="Debuchy R."/>
            <person name="Gladieux P."/>
            <person name="Thoren M.H."/>
            <person name="Johannesson H."/>
        </authorList>
    </citation>
    <scope>NUCLEOTIDE SEQUENCE</scope>
    <source>
        <strain evidence="10">SMH3187-1</strain>
    </source>
</reference>
<keyword evidence="6" id="KW-0804">Transcription</keyword>
<organism evidence="10 11">
    <name type="scientific">Schizothecium vesticola</name>
    <dbReference type="NCBI Taxonomy" id="314040"/>
    <lineage>
        <taxon>Eukaryota</taxon>
        <taxon>Fungi</taxon>
        <taxon>Dikarya</taxon>
        <taxon>Ascomycota</taxon>
        <taxon>Pezizomycotina</taxon>
        <taxon>Sordariomycetes</taxon>
        <taxon>Sordariomycetidae</taxon>
        <taxon>Sordariales</taxon>
        <taxon>Schizotheciaceae</taxon>
        <taxon>Schizothecium</taxon>
    </lineage>
</organism>
<dbReference type="Pfam" id="PF00172">
    <property type="entry name" value="Zn_clus"/>
    <property type="match status" value="1"/>
</dbReference>
<dbReference type="Gene3D" id="4.10.240.10">
    <property type="entry name" value="Zn(2)-C6 fungal-type DNA-binding domain"/>
    <property type="match status" value="1"/>
</dbReference>
<dbReference type="SUPFAM" id="SSF57701">
    <property type="entry name" value="Zn2/Cys6 DNA-binding domain"/>
    <property type="match status" value="1"/>
</dbReference>
<evidence type="ECO:0000313" key="11">
    <source>
        <dbReference type="Proteomes" id="UP001172155"/>
    </source>
</evidence>
<dbReference type="EMBL" id="JAUKUD010000004">
    <property type="protein sequence ID" value="KAK0746729.1"/>
    <property type="molecule type" value="Genomic_DNA"/>
</dbReference>
<feature type="compositionally biased region" description="Basic and acidic residues" evidence="8">
    <location>
        <begin position="94"/>
        <end position="104"/>
    </location>
</feature>
<dbReference type="InterPro" id="IPR036864">
    <property type="entry name" value="Zn2-C6_fun-type_DNA-bd_sf"/>
</dbReference>
<dbReference type="AlphaFoldDB" id="A0AA40K5I7"/>
<feature type="domain" description="Zn(2)-C6 fungal-type" evidence="9">
    <location>
        <begin position="21"/>
        <end position="51"/>
    </location>
</feature>
<dbReference type="SMART" id="SM00066">
    <property type="entry name" value="GAL4"/>
    <property type="match status" value="1"/>
</dbReference>
<keyword evidence="11" id="KW-1185">Reference proteome</keyword>
<sequence>MPRGYSLLDSPHLRVSRPVSACARCRAAKVKCDGKLPACTACEKAHREEECASTNDNFARGKERSYVTALELEIERLEKRLTYARLRKASVAMHDPDVKSEPRDSPTFAASPTPEATPTPDSGRKDSLAVIRDAIHRKAARKRENSDVNTLVSDFGYMSVNATMRDFDPSVINITFARLVLAASVINAIPPAKTTHLPTKDVADKAVRFYMSNIYPLYPAFPESAVLTLLADLYQRDSPLAKSSESWLFWMVLAIGSAAQSTSANDNYYQDAIEFVARALPHADRALTPGYVTQIQSLLLLTQYSMLDPTHFESWHLNAFTCRAAVDLGFHQDPVGAQPSEELDERRRTFYCVYSLDRAIGMVHARAFSFTDDAISVELPDVPVSLPSDDGTALTPDISMHVFQFRRMQSNWYQTLFQSDPGNALPDAQAYIWQMCLEMRQWSEGLPQTVSVAFREMLDLELHYSYVYCIAPSSRAPHVTDYGRKLIYEYAIGYINQIHRVVHGANAAFYTYHDALKVYFLGSQLVAVLRDATDVLLSGTFIQPPVMPPGLAPAPPLRQGPTGDGDELDRSLAALEKVSLVLEKYGERWENALQLRGSFEAISAEVIGGLKTRQEHKAAAQGTGLWYYPA</sequence>
<dbReference type="GO" id="GO:0045944">
    <property type="term" value="P:positive regulation of transcription by RNA polymerase II"/>
    <property type="evidence" value="ECO:0007669"/>
    <property type="project" value="TreeGrafter"/>
</dbReference>
<dbReference type="CDD" id="cd12148">
    <property type="entry name" value="fungal_TF_MHR"/>
    <property type="match status" value="1"/>
</dbReference>
<name>A0AA40K5I7_9PEZI</name>
<comment type="caution">
    <text evidence="10">The sequence shown here is derived from an EMBL/GenBank/DDBJ whole genome shotgun (WGS) entry which is preliminary data.</text>
</comment>
<keyword evidence="4" id="KW-0805">Transcription regulation</keyword>
<dbReference type="PROSITE" id="PS50048">
    <property type="entry name" value="ZN2_CY6_FUNGAL_2"/>
    <property type="match status" value="1"/>
</dbReference>
<evidence type="ECO:0000313" key="10">
    <source>
        <dbReference type="EMBL" id="KAK0746729.1"/>
    </source>
</evidence>
<keyword evidence="3" id="KW-0862">Zinc</keyword>
<dbReference type="PANTHER" id="PTHR47782:SF2">
    <property type="entry name" value="TRANSCRIPTION FACTOR, PUTATIVE (AFU_ORTHOLOGUE AFUA_4G12570)-RELATED"/>
    <property type="match status" value="1"/>
</dbReference>
<gene>
    <name evidence="10" type="ORF">B0T18DRAFT_327280</name>
</gene>
<dbReference type="Pfam" id="PF04082">
    <property type="entry name" value="Fungal_trans"/>
    <property type="match status" value="1"/>
</dbReference>
<dbReference type="PROSITE" id="PS00463">
    <property type="entry name" value="ZN2_CY6_FUNGAL_1"/>
    <property type="match status" value="1"/>
</dbReference>
<feature type="region of interest" description="Disordered" evidence="8">
    <location>
        <begin position="93"/>
        <end position="126"/>
    </location>
</feature>
<dbReference type="InterPro" id="IPR052202">
    <property type="entry name" value="Yeast_MetPath_Reg"/>
</dbReference>
<dbReference type="PANTHER" id="PTHR47782">
    <property type="entry name" value="ZN(II)2CYS6 TRANSCRIPTION FACTOR (EUROFUNG)-RELATED"/>
    <property type="match status" value="1"/>
</dbReference>
<feature type="compositionally biased region" description="Low complexity" evidence="8">
    <location>
        <begin position="105"/>
        <end position="121"/>
    </location>
</feature>
<dbReference type="GO" id="GO:0006351">
    <property type="term" value="P:DNA-templated transcription"/>
    <property type="evidence" value="ECO:0007669"/>
    <property type="project" value="InterPro"/>
</dbReference>
<dbReference type="CDD" id="cd00067">
    <property type="entry name" value="GAL4"/>
    <property type="match status" value="1"/>
</dbReference>
<dbReference type="SMART" id="SM00906">
    <property type="entry name" value="Fungal_trans"/>
    <property type="match status" value="1"/>
</dbReference>
<keyword evidence="2" id="KW-0479">Metal-binding</keyword>
<dbReference type="GO" id="GO:0043565">
    <property type="term" value="F:sequence-specific DNA binding"/>
    <property type="evidence" value="ECO:0007669"/>
    <property type="project" value="TreeGrafter"/>
</dbReference>
<protein>
    <submittedName>
        <fullName evidence="10">Fungal-specific transcription factor domain-containing protein</fullName>
    </submittedName>
</protein>
<evidence type="ECO:0000256" key="8">
    <source>
        <dbReference type="SAM" id="MobiDB-lite"/>
    </source>
</evidence>
<evidence type="ECO:0000256" key="3">
    <source>
        <dbReference type="ARBA" id="ARBA00022833"/>
    </source>
</evidence>
<dbReference type="InterPro" id="IPR001138">
    <property type="entry name" value="Zn2Cys6_DnaBD"/>
</dbReference>
<comment type="subcellular location">
    <subcellularLocation>
        <location evidence="1">Nucleus</location>
    </subcellularLocation>
</comment>
<proteinExistence type="predicted"/>
<dbReference type="InterPro" id="IPR007219">
    <property type="entry name" value="XnlR_reg_dom"/>
</dbReference>
<accession>A0AA40K5I7</accession>
<evidence type="ECO:0000259" key="9">
    <source>
        <dbReference type="PROSITE" id="PS50048"/>
    </source>
</evidence>
<keyword evidence="5" id="KW-0238">DNA-binding</keyword>
<dbReference type="GO" id="GO:0005634">
    <property type="term" value="C:nucleus"/>
    <property type="evidence" value="ECO:0007669"/>
    <property type="project" value="UniProtKB-SubCell"/>
</dbReference>
<evidence type="ECO:0000256" key="7">
    <source>
        <dbReference type="ARBA" id="ARBA00023242"/>
    </source>
</evidence>
<dbReference type="GO" id="GO:0000981">
    <property type="term" value="F:DNA-binding transcription factor activity, RNA polymerase II-specific"/>
    <property type="evidence" value="ECO:0007669"/>
    <property type="project" value="InterPro"/>
</dbReference>
<evidence type="ECO:0000256" key="2">
    <source>
        <dbReference type="ARBA" id="ARBA00022723"/>
    </source>
</evidence>
<evidence type="ECO:0000256" key="1">
    <source>
        <dbReference type="ARBA" id="ARBA00004123"/>
    </source>
</evidence>
<keyword evidence="7" id="KW-0539">Nucleus</keyword>
<evidence type="ECO:0000256" key="6">
    <source>
        <dbReference type="ARBA" id="ARBA00023163"/>
    </source>
</evidence>
<evidence type="ECO:0000256" key="4">
    <source>
        <dbReference type="ARBA" id="ARBA00023015"/>
    </source>
</evidence>
<dbReference type="GO" id="GO:0008270">
    <property type="term" value="F:zinc ion binding"/>
    <property type="evidence" value="ECO:0007669"/>
    <property type="project" value="InterPro"/>
</dbReference>